<feature type="compositionally biased region" description="Basic and acidic residues" evidence="1">
    <location>
        <begin position="12"/>
        <end position="21"/>
    </location>
</feature>
<evidence type="ECO:0000256" key="1">
    <source>
        <dbReference type="SAM" id="MobiDB-lite"/>
    </source>
</evidence>
<reference evidence="2" key="1">
    <citation type="submission" date="2014-09" db="EMBL/GenBank/DDBJ databases">
        <authorList>
            <person name="Magalhaes I.L.F."/>
            <person name="Oliveira U."/>
            <person name="Santos F.R."/>
            <person name="Vidigal T.H.D.A."/>
            <person name="Brescovit A.D."/>
            <person name="Santos A.J."/>
        </authorList>
    </citation>
    <scope>NUCLEOTIDE SEQUENCE</scope>
    <source>
        <tissue evidence="2">Shoot tissue taken approximately 20 cm above the soil surface</tissue>
    </source>
</reference>
<protein>
    <submittedName>
        <fullName evidence="2">Uncharacterized protein</fullName>
    </submittedName>
</protein>
<reference evidence="2" key="2">
    <citation type="journal article" date="2015" name="Data Brief">
        <title>Shoot transcriptome of the giant reed, Arundo donax.</title>
        <authorList>
            <person name="Barrero R.A."/>
            <person name="Guerrero F.D."/>
            <person name="Moolhuijzen P."/>
            <person name="Goolsby J.A."/>
            <person name="Tidwell J."/>
            <person name="Bellgard S.E."/>
            <person name="Bellgard M.I."/>
        </authorList>
    </citation>
    <scope>NUCLEOTIDE SEQUENCE</scope>
    <source>
        <tissue evidence="2">Shoot tissue taken approximately 20 cm above the soil surface</tissue>
    </source>
</reference>
<sequence>MQQANHRSSKTKRLESKATRK</sequence>
<dbReference type="AlphaFoldDB" id="A0A0A9BR06"/>
<dbReference type="EMBL" id="GBRH01236188">
    <property type="protein sequence ID" value="JAD61707.1"/>
    <property type="molecule type" value="Transcribed_RNA"/>
</dbReference>
<name>A0A0A9BR06_ARUDO</name>
<proteinExistence type="predicted"/>
<accession>A0A0A9BR06</accession>
<feature type="region of interest" description="Disordered" evidence="1">
    <location>
        <begin position="1"/>
        <end position="21"/>
    </location>
</feature>
<organism evidence="2">
    <name type="scientific">Arundo donax</name>
    <name type="common">Giant reed</name>
    <name type="synonym">Donax arundinaceus</name>
    <dbReference type="NCBI Taxonomy" id="35708"/>
    <lineage>
        <taxon>Eukaryota</taxon>
        <taxon>Viridiplantae</taxon>
        <taxon>Streptophyta</taxon>
        <taxon>Embryophyta</taxon>
        <taxon>Tracheophyta</taxon>
        <taxon>Spermatophyta</taxon>
        <taxon>Magnoliopsida</taxon>
        <taxon>Liliopsida</taxon>
        <taxon>Poales</taxon>
        <taxon>Poaceae</taxon>
        <taxon>PACMAD clade</taxon>
        <taxon>Arundinoideae</taxon>
        <taxon>Arundineae</taxon>
        <taxon>Arundo</taxon>
    </lineage>
</organism>
<evidence type="ECO:0000313" key="2">
    <source>
        <dbReference type="EMBL" id="JAD61707.1"/>
    </source>
</evidence>